<protein>
    <submittedName>
        <fullName evidence="4">DNA excision repair protein ERCC-6-like 2</fullName>
    </submittedName>
</protein>
<dbReference type="InterPro" id="IPR057931">
    <property type="entry name" value="RHH_ERCC6L2"/>
</dbReference>
<dbReference type="GeneID" id="111813333"/>
<evidence type="ECO:0000313" key="3">
    <source>
        <dbReference type="Proteomes" id="UP000515203"/>
    </source>
</evidence>
<keyword evidence="3" id="KW-1185">Reference proteome</keyword>
<dbReference type="Proteomes" id="UP000515203">
    <property type="component" value="Unplaced"/>
</dbReference>
<proteinExistence type="predicted"/>
<feature type="region of interest" description="Disordered" evidence="1">
    <location>
        <begin position="53"/>
        <end position="80"/>
    </location>
</feature>
<evidence type="ECO:0000313" key="4">
    <source>
        <dbReference type="RefSeq" id="XP_023559706.1"/>
    </source>
</evidence>
<feature type="compositionally biased region" description="Polar residues" evidence="1">
    <location>
        <begin position="119"/>
        <end position="144"/>
    </location>
</feature>
<dbReference type="AlphaFoldDB" id="A0A6P6DIB2"/>
<sequence>MASYFNSCSVKEFAKHITNATSEERQKMLKDFYASQYPEVKEFFVDTASELITSSQKEEERVKKESKEREPLTKEKLSNSKALSFHDSTSKFSQTYIPKINKGKSVRFQDHNSCREKTFSNNTEVKESPTNTMQEIDSGKNSHASRGAGASHFLHRKSESQESMLKNTLKEQQDFTGIGIARNGPLFKLQNRKIENPVFESTCVKGLLGDTSILDDLFKNQGNSSIGLPKKVLPGSVEKATKRPKDFWDILNEQNDDSLNKLTDLAMIETLCEKAPLTAASGRKAVLEPSLWKPNEKFLWKPFNPGDMDENATLQRSDTDI</sequence>
<dbReference type="OrthoDB" id="448448at2759"/>
<feature type="compositionally biased region" description="Basic and acidic residues" evidence="1">
    <location>
        <begin position="56"/>
        <end position="78"/>
    </location>
</feature>
<feature type="region of interest" description="Disordered" evidence="1">
    <location>
        <begin position="118"/>
        <end position="151"/>
    </location>
</feature>
<feature type="domain" description="ERCC6L2-like ribbon-helix-helix" evidence="2">
    <location>
        <begin position="1"/>
        <end position="65"/>
    </location>
</feature>
<evidence type="ECO:0000259" key="2">
    <source>
        <dbReference type="Pfam" id="PF25806"/>
    </source>
</evidence>
<dbReference type="Pfam" id="PF25806">
    <property type="entry name" value="RHH_ERCC6L2"/>
    <property type="match status" value="1"/>
</dbReference>
<evidence type="ECO:0000256" key="1">
    <source>
        <dbReference type="SAM" id="MobiDB-lite"/>
    </source>
</evidence>
<reference evidence="4" key="1">
    <citation type="submission" date="2025-08" db="UniProtKB">
        <authorList>
            <consortium name="RefSeq"/>
        </authorList>
    </citation>
    <scope>IDENTIFICATION</scope>
</reference>
<accession>A0A6P6DIB2</accession>
<organism evidence="3 4">
    <name type="scientific">Octodon degus</name>
    <name type="common">Degu</name>
    <name type="synonym">Sciurus degus</name>
    <dbReference type="NCBI Taxonomy" id="10160"/>
    <lineage>
        <taxon>Eukaryota</taxon>
        <taxon>Metazoa</taxon>
        <taxon>Chordata</taxon>
        <taxon>Craniata</taxon>
        <taxon>Vertebrata</taxon>
        <taxon>Euteleostomi</taxon>
        <taxon>Mammalia</taxon>
        <taxon>Eutheria</taxon>
        <taxon>Euarchontoglires</taxon>
        <taxon>Glires</taxon>
        <taxon>Rodentia</taxon>
        <taxon>Hystricomorpha</taxon>
        <taxon>Octodontidae</taxon>
        <taxon>Octodon</taxon>
    </lineage>
</organism>
<dbReference type="InParanoid" id="A0A6P6DIB2"/>
<name>A0A6P6DIB2_OCTDE</name>
<dbReference type="RefSeq" id="XP_023559706.1">
    <property type="nucleotide sequence ID" value="XM_023703938.1"/>
</dbReference>
<gene>
    <name evidence="4" type="primary">LOC111813333</name>
</gene>